<proteinExistence type="predicted"/>
<gene>
    <name evidence="3" type="ORF">RJ640_001318</name>
</gene>
<feature type="region of interest" description="Disordered" evidence="1">
    <location>
        <begin position="72"/>
        <end position="108"/>
    </location>
</feature>
<reference evidence="3" key="1">
    <citation type="submission" date="2022-12" db="EMBL/GenBank/DDBJ databases">
        <title>Draft genome assemblies for two species of Escallonia (Escalloniales).</title>
        <authorList>
            <person name="Chanderbali A."/>
            <person name="Dervinis C."/>
            <person name="Anghel I."/>
            <person name="Soltis D."/>
            <person name="Soltis P."/>
            <person name="Zapata F."/>
        </authorList>
    </citation>
    <scope>NUCLEOTIDE SEQUENCE</scope>
    <source>
        <strain evidence="3">UCBG92.1500</strain>
        <tissue evidence="3">Leaf</tissue>
    </source>
</reference>
<dbReference type="PANTHER" id="PTHR11439:SF496">
    <property type="entry name" value="RNA-DIRECTED DNA POLYMERASE"/>
    <property type="match status" value="1"/>
</dbReference>
<dbReference type="AlphaFoldDB" id="A0AA88QMN7"/>
<dbReference type="Pfam" id="PF07727">
    <property type="entry name" value="RVT_2"/>
    <property type="match status" value="1"/>
</dbReference>
<dbReference type="InterPro" id="IPR013103">
    <property type="entry name" value="RVT_2"/>
</dbReference>
<evidence type="ECO:0000313" key="4">
    <source>
        <dbReference type="Proteomes" id="UP001187471"/>
    </source>
</evidence>
<keyword evidence="4" id="KW-1185">Reference proteome</keyword>
<dbReference type="CDD" id="cd09272">
    <property type="entry name" value="RNase_HI_RT_Ty1"/>
    <property type="match status" value="1"/>
</dbReference>
<protein>
    <recommendedName>
        <fullName evidence="2">Reverse transcriptase Ty1/copia-type domain-containing protein</fullName>
    </recommendedName>
</protein>
<dbReference type="EMBL" id="JAVXUO010002591">
    <property type="protein sequence ID" value="KAK2971292.1"/>
    <property type="molecule type" value="Genomic_DNA"/>
</dbReference>
<evidence type="ECO:0000256" key="1">
    <source>
        <dbReference type="SAM" id="MobiDB-lite"/>
    </source>
</evidence>
<evidence type="ECO:0000259" key="2">
    <source>
        <dbReference type="Pfam" id="PF07727"/>
    </source>
</evidence>
<comment type="caution">
    <text evidence="3">The sequence shown here is derived from an EMBL/GenBank/DDBJ whole genome shotgun (WGS) entry which is preliminary data.</text>
</comment>
<feature type="domain" description="Reverse transcriptase Ty1/copia-type" evidence="2">
    <location>
        <begin position="9"/>
        <end position="81"/>
    </location>
</feature>
<organism evidence="3 4">
    <name type="scientific">Escallonia rubra</name>
    <dbReference type="NCBI Taxonomy" id="112253"/>
    <lineage>
        <taxon>Eukaryota</taxon>
        <taxon>Viridiplantae</taxon>
        <taxon>Streptophyta</taxon>
        <taxon>Embryophyta</taxon>
        <taxon>Tracheophyta</taxon>
        <taxon>Spermatophyta</taxon>
        <taxon>Magnoliopsida</taxon>
        <taxon>eudicotyledons</taxon>
        <taxon>Gunneridae</taxon>
        <taxon>Pentapetalae</taxon>
        <taxon>asterids</taxon>
        <taxon>campanulids</taxon>
        <taxon>Escalloniales</taxon>
        <taxon>Escalloniaceae</taxon>
        <taxon>Escallonia</taxon>
    </lineage>
</organism>
<dbReference type="Proteomes" id="UP001187471">
    <property type="component" value="Unassembled WGS sequence"/>
</dbReference>
<sequence length="285" mass="32013">MALVLSHKIAGNDMSSIVATKQWLSSTFEMKDMGEANYVLGVKIVRDRPKRLLSLSQETYIKKVIKRLHMHNSNPIDTPMDKTCTSTTDQGPKNDEEKNRMSKSNPGPTHWNAVKKILRYLRRIADLVLCYHSGDLRLRAYSDADSGADRDERALGVTAYINEAVAVHCDNTAALDFVKDPKYHGKAKHIGLRYHFIRTLVAQGEVSMKHIPTGRMVADPLTKPIARDVFLSHIRSMGLRSTLFTLDGVMKRILNVATFACTLGSWMMRSRRACLGKRLGLIGMT</sequence>
<name>A0AA88QMN7_9ASTE</name>
<accession>A0AA88QMN7</accession>
<evidence type="ECO:0000313" key="3">
    <source>
        <dbReference type="EMBL" id="KAK2971292.1"/>
    </source>
</evidence>
<dbReference type="PANTHER" id="PTHR11439">
    <property type="entry name" value="GAG-POL-RELATED RETROTRANSPOSON"/>
    <property type="match status" value="1"/>
</dbReference>